<evidence type="ECO:0000313" key="4">
    <source>
        <dbReference type="Proteomes" id="UP000183063"/>
    </source>
</evidence>
<reference evidence="3 5" key="1">
    <citation type="submission" date="2016-10" db="EMBL/GenBank/DDBJ databases">
        <authorList>
            <person name="Varghese N."/>
            <person name="Submissions S."/>
        </authorList>
    </citation>
    <scope>NUCLEOTIDE SEQUENCE [LARGE SCALE GENOMIC DNA]</scope>
    <source>
        <strain evidence="3 5">CGMCC 1.7071</strain>
    </source>
</reference>
<dbReference type="EMBL" id="FNXB01000008">
    <property type="protein sequence ID" value="SEH69895.1"/>
    <property type="molecule type" value="Genomic_DNA"/>
</dbReference>
<organism evidence="2 4">
    <name type="scientific">Rhizobium tibeticum</name>
    <dbReference type="NCBI Taxonomy" id="501024"/>
    <lineage>
        <taxon>Bacteria</taxon>
        <taxon>Pseudomonadati</taxon>
        <taxon>Pseudomonadota</taxon>
        <taxon>Alphaproteobacteria</taxon>
        <taxon>Hyphomicrobiales</taxon>
        <taxon>Rhizobiaceae</taxon>
        <taxon>Rhizobium/Agrobacterium group</taxon>
        <taxon>Rhizobium</taxon>
    </lineage>
</organism>
<dbReference type="AlphaFoldDB" id="A0A1H8IBQ5"/>
<dbReference type="EMBL" id="FOCV01000006">
    <property type="protein sequence ID" value="SEN65188.1"/>
    <property type="molecule type" value="Genomic_DNA"/>
</dbReference>
<name>A0A1H8IBQ5_9HYPH</name>
<evidence type="ECO:0000313" key="5">
    <source>
        <dbReference type="Proteomes" id="UP000198939"/>
    </source>
</evidence>
<evidence type="ECO:0000256" key="1">
    <source>
        <dbReference type="SAM" id="MobiDB-lite"/>
    </source>
</evidence>
<keyword evidence="5" id="KW-1185">Reference proteome</keyword>
<feature type="region of interest" description="Disordered" evidence="1">
    <location>
        <begin position="93"/>
        <end position="113"/>
    </location>
</feature>
<accession>A0A1H8IBQ5</accession>
<evidence type="ECO:0000313" key="2">
    <source>
        <dbReference type="EMBL" id="SEH69895.1"/>
    </source>
</evidence>
<reference evidence="2" key="3">
    <citation type="submission" date="2016-10" db="EMBL/GenBank/DDBJ databases">
        <authorList>
            <person name="de Groot N.N."/>
        </authorList>
    </citation>
    <scope>NUCLEOTIDE SEQUENCE [LARGE SCALE GENOMIC DNA]</scope>
    <source>
        <strain evidence="2">CCBAU85039</strain>
    </source>
</reference>
<evidence type="ECO:0000313" key="3">
    <source>
        <dbReference type="EMBL" id="SEN65188.1"/>
    </source>
</evidence>
<gene>
    <name evidence="2" type="ORF">RTCCBAU85039_1846</name>
    <name evidence="3" type="ORF">SAMN05216228_100657</name>
</gene>
<dbReference type="Proteomes" id="UP000198939">
    <property type="component" value="Unassembled WGS sequence"/>
</dbReference>
<proteinExistence type="predicted"/>
<dbReference type="Proteomes" id="UP000183063">
    <property type="component" value="Unassembled WGS sequence"/>
</dbReference>
<protein>
    <submittedName>
        <fullName evidence="2">Uncharacterized protein</fullName>
    </submittedName>
</protein>
<sequence>MGALDVSLTLETNEAVGASDKAGSRDVVAIAVVGSGGRTVRGFAAGWETSVELVVGVVAASNAKMALLSTGETVLACGDTCCAASPFRRGDAAAGDPVSEAFTDPTAPRSAIGRSPPVDETIVAFTRRALPAVAAL</sequence>
<dbReference type="STRING" id="501024.RTCCBAU85039_1846"/>
<reference evidence="4" key="2">
    <citation type="submission" date="2016-10" db="EMBL/GenBank/DDBJ databases">
        <authorList>
            <person name="Wibberg D."/>
        </authorList>
    </citation>
    <scope>NUCLEOTIDE SEQUENCE [LARGE SCALE GENOMIC DNA]</scope>
</reference>